<feature type="domain" description="Protein kinase" evidence="13">
    <location>
        <begin position="277"/>
        <end position="583"/>
    </location>
</feature>
<dbReference type="InterPro" id="IPR000719">
    <property type="entry name" value="Prot_kinase_dom"/>
</dbReference>
<comment type="subcellular location">
    <subcellularLocation>
        <location evidence="1">Cell membrane</location>
        <topology evidence="1">Single-pass membrane protein</topology>
    </subcellularLocation>
</comment>
<dbReference type="eggNOG" id="KOG1024">
    <property type="taxonomic scope" value="Eukaryota"/>
</dbReference>
<keyword evidence="3 12" id="KW-0732">Signal</keyword>
<evidence type="ECO:0000256" key="11">
    <source>
        <dbReference type="SAM" id="Phobius"/>
    </source>
</evidence>
<evidence type="ECO:0000313" key="16">
    <source>
        <dbReference type="EnsemblMetazoa" id="ADAC000919-PA"/>
    </source>
</evidence>
<dbReference type="PANTHER" id="PTHR24416:SF349">
    <property type="entry name" value="TYROSINE-PROTEIN KINASE RYK"/>
    <property type="match status" value="1"/>
</dbReference>
<dbReference type="GO" id="GO:0005524">
    <property type="term" value="F:ATP binding"/>
    <property type="evidence" value="ECO:0007669"/>
    <property type="project" value="UniProtKB-KW"/>
</dbReference>
<keyword evidence="9" id="KW-0325">Glycoprotein</keyword>
<dbReference type="Pfam" id="PF07714">
    <property type="entry name" value="PK_Tyr_Ser-Thr"/>
    <property type="match status" value="2"/>
</dbReference>
<dbReference type="EnsemblMetazoa" id="ADAC000919-RA">
    <property type="protein sequence ID" value="ADAC000919-PA"/>
    <property type="gene ID" value="ADAC000919"/>
</dbReference>
<dbReference type="VEuPathDB" id="VectorBase:ADAR2_011416"/>
<dbReference type="GO" id="GO:0005886">
    <property type="term" value="C:plasma membrane"/>
    <property type="evidence" value="ECO:0007669"/>
    <property type="project" value="UniProtKB-SubCell"/>
</dbReference>
<dbReference type="HOGENOM" id="CLU_284868_0_0_1"/>
<keyword evidence="2 11" id="KW-0812">Transmembrane</keyword>
<evidence type="ECO:0000256" key="2">
    <source>
        <dbReference type="ARBA" id="ARBA00022692"/>
    </source>
</evidence>
<evidence type="ECO:0000256" key="9">
    <source>
        <dbReference type="ARBA" id="ARBA00023180"/>
    </source>
</evidence>
<dbReference type="InterPro" id="IPR003306">
    <property type="entry name" value="WIF"/>
</dbReference>
<keyword evidence="5" id="KW-0067">ATP-binding</keyword>
<dbReference type="InterPro" id="IPR011009">
    <property type="entry name" value="Kinase-like_dom_sf"/>
</dbReference>
<keyword evidence="4" id="KW-0547">Nucleotide-binding</keyword>
<reference evidence="15 17" key="1">
    <citation type="journal article" date="2010" name="BMC Genomics">
        <title>Combination of measures distinguishes pre-miRNAs from other stem-loops in the genome of the newly sequenced Anopheles darlingi.</title>
        <authorList>
            <person name="Mendes N.D."/>
            <person name="Freitas A.T."/>
            <person name="Vasconcelos A.T."/>
            <person name="Sagot M.F."/>
        </authorList>
    </citation>
    <scope>NUCLEOTIDE SEQUENCE</scope>
</reference>
<keyword evidence="7 11" id="KW-0472">Membrane</keyword>
<dbReference type="Gene3D" id="1.10.510.10">
    <property type="entry name" value="Transferase(Phosphotransferase) domain 1"/>
    <property type="match status" value="2"/>
</dbReference>
<feature type="signal peptide" evidence="12">
    <location>
        <begin position="1"/>
        <end position="17"/>
    </location>
</feature>
<evidence type="ECO:0000259" key="13">
    <source>
        <dbReference type="PROSITE" id="PS50011"/>
    </source>
</evidence>
<dbReference type="GO" id="GO:0004672">
    <property type="term" value="F:protein kinase activity"/>
    <property type="evidence" value="ECO:0007669"/>
    <property type="project" value="InterPro"/>
</dbReference>
<dbReference type="InterPro" id="IPR001245">
    <property type="entry name" value="Ser-Thr/Tyr_kinase_cat_dom"/>
</dbReference>
<evidence type="ECO:0008006" key="18">
    <source>
        <dbReference type="Google" id="ProtNLM"/>
    </source>
</evidence>
<keyword evidence="8" id="KW-0675">Receptor</keyword>
<feature type="chain" id="PRO_5010156066" description="Protein kinase domain-containing protein" evidence="12">
    <location>
        <begin position="18"/>
        <end position="1089"/>
    </location>
</feature>
<evidence type="ECO:0000256" key="7">
    <source>
        <dbReference type="ARBA" id="ARBA00023136"/>
    </source>
</evidence>
<keyword evidence="17" id="KW-1185">Reference proteome</keyword>
<dbReference type="GO" id="GO:0010976">
    <property type="term" value="P:positive regulation of neuron projection development"/>
    <property type="evidence" value="ECO:0007669"/>
    <property type="project" value="TreeGrafter"/>
</dbReference>
<evidence type="ECO:0000256" key="6">
    <source>
        <dbReference type="ARBA" id="ARBA00022989"/>
    </source>
</evidence>
<feature type="region of interest" description="Disordered" evidence="10">
    <location>
        <begin position="1043"/>
        <end position="1089"/>
    </location>
</feature>
<dbReference type="AlphaFoldDB" id="W5JWB6"/>
<proteinExistence type="predicted"/>
<feature type="domain" description="WIF" evidence="14">
    <location>
        <begin position="21"/>
        <end position="152"/>
    </location>
</feature>
<dbReference type="VEuPathDB" id="VectorBase:ADAC000919"/>
<dbReference type="GO" id="GO:0043235">
    <property type="term" value="C:receptor complex"/>
    <property type="evidence" value="ECO:0007669"/>
    <property type="project" value="TreeGrafter"/>
</dbReference>
<organism evidence="15">
    <name type="scientific">Anopheles darlingi</name>
    <name type="common">Mosquito</name>
    <dbReference type="NCBI Taxonomy" id="43151"/>
    <lineage>
        <taxon>Eukaryota</taxon>
        <taxon>Metazoa</taxon>
        <taxon>Ecdysozoa</taxon>
        <taxon>Arthropoda</taxon>
        <taxon>Hexapoda</taxon>
        <taxon>Insecta</taxon>
        <taxon>Pterygota</taxon>
        <taxon>Neoptera</taxon>
        <taxon>Endopterygota</taxon>
        <taxon>Diptera</taxon>
        <taxon>Nematocera</taxon>
        <taxon>Culicoidea</taxon>
        <taxon>Culicidae</taxon>
        <taxon>Anophelinae</taxon>
        <taxon>Anopheles</taxon>
    </lineage>
</organism>
<evidence type="ECO:0000256" key="1">
    <source>
        <dbReference type="ARBA" id="ARBA00004162"/>
    </source>
</evidence>
<evidence type="ECO:0000313" key="17">
    <source>
        <dbReference type="Proteomes" id="UP000000673"/>
    </source>
</evidence>
<dbReference type="GO" id="GO:0007409">
    <property type="term" value="P:axonogenesis"/>
    <property type="evidence" value="ECO:0007669"/>
    <property type="project" value="TreeGrafter"/>
</dbReference>
<evidence type="ECO:0000259" key="14">
    <source>
        <dbReference type="PROSITE" id="PS50814"/>
    </source>
</evidence>
<sequence>MTCLLSWTNSCWVLMSADEDDVTTIETGADIRGLSAEIYYIREGLVNEYALHFTVPVPADVEEISFTWQSLAKKPLPYRINIHSPDPIALPKPSMNISWQGEVPEHIETFAIELQCSGRKSAEVDITITVEVTLDRVTGNATELLFRRKKICLMSEHPPDPHQPDPYLLENASNGQSGLVTLIVGVILAILFVAIIISIAYCARGSFNRKPHHAQPIRTSSFQRLSTHVPSVPSTILSPPSIAPTIATLSRTRIYANAEPEELQRRISELTVQRCRVRLSSLLQEGTFGRVYRGSYNDSQEVLVKTVGPHASQIQVSLLLHEGMSLYGAQHPGILSVLGVSIDDHTAPFLLYLAPENTRNLKIFLQEPVARTLTTIQIVMIQLQLAQALGHLHSHGVIHKDIAARNCVENRPIKWLALESIQYKQFSEASDTWAFGVLMWELCTLAKQPYAEVRLVEEKSQIFRTYPDPEKIAMHLCRRRKKMYRIVGLVGWIVLGLVSATPYPELPVSNLPLYNDGIYYEELKMLKLQASTWTLRAEYDMEQFLEELATANRTVGNLLKACAEMQAKGAGNCEGISNIRELMSELNDFSALLMSFCSDEDGRNQQQNHRRSRRGILRSWFGLMDSEDRQNINDNFTRVHQQLDIEASTLKLFYNTTNKALAALSGNLFRVDPAKPHKIDFTREGQLLLMDILLNKIIAKKNLFMELLQSTTSDRLSESIISPNRLLDELRKVERLLPVEFRFPVDLRLREVIKLYPLSKVASYVDGCRLVVNILLPLCNRSVYRTFKGTPVPTLSATNDHLMAVIVLDEDVVAIDETTAMGIVFPYEEYTDCIHLADFVLCNAHQVIRNLNTTDKCVAAAYLNRTHHGSDCRVSRIQLNHPLWIQLADPNAWIYVVPNFTDVTILHGTNRVNALTLHGVGMLQLLRMCRVRSKDVVLQYVPQLGGAGTTINSMASNGFSLPVTITRESSLEIGSSSGDVSRIIPAGRLTEHELRDSSKRAGIYREPSATSPWVFVGIACGTFIVILFMNRLIPLVITEMRRRMSSRRERIPQTLDDSGRLASPSDDSVRGSQEQTCSIPTAPPPPYDR</sequence>
<dbReference type="SUPFAM" id="SSF56112">
    <property type="entry name" value="Protein kinase-like (PK-like)"/>
    <property type="match status" value="1"/>
</dbReference>
<dbReference type="Pfam" id="PF02019">
    <property type="entry name" value="WIF"/>
    <property type="match status" value="1"/>
</dbReference>
<feature type="transmembrane region" description="Helical" evidence="11">
    <location>
        <begin position="1013"/>
        <end position="1037"/>
    </location>
</feature>
<dbReference type="PROSITE" id="PS50814">
    <property type="entry name" value="WIF"/>
    <property type="match status" value="1"/>
</dbReference>
<dbReference type="Proteomes" id="UP000000673">
    <property type="component" value="Unassembled WGS sequence"/>
</dbReference>
<dbReference type="InterPro" id="IPR038677">
    <property type="entry name" value="WIF_sf"/>
</dbReference>
<dbReference type="SMART" id="SM00469">
    <property type="entry name" value="WIF"/>
    <property type="match status" value="1"/>
</dbReference>
<reference evidence="15" key="2">
    <citation type="submission" date="2010-05" db="EMBL/GenBank/DDBJ databases">
        <authorList>
            <person name="Almeida L.G."/>
            <person name="Nicolas M.F."/>
            <person name="Souza R.C."/>
            <person name="Vasconcelos A.T.R."/>
        </authorList>
    </citation>
    <scope>NUCLEOTIDE SEQUENCE</scope>
</reference>
<reference evidence="16" key="4">
    <citation type="submission" date="2015-06" db="UniProtKB">
        <authorList>
            <consortium name="EnsemblMetazoa"/>
        </authorList>
    </citation>
    <scope>IDENTIFICATION</scope>
</reference>
<protein>
    <recommendedName>
        <fullName evidence="18">Protein kinase domain-containing protein</fullName>
    </recommendedName>
</protein>
<evidence type="ECO:0000256" key="5">
    <source>
        <dbReference type="ARBA" id="ARBA00022840"/>
    </source>
</evidence>
<dbReference type="VEuPathDB" id="VectorBase:ADAR2_003548"/>
<dbReference type="PANTHER" id="PTHR24416">
    <property type="entry name" value="TYROSINE-PROTEIN KINASE RECEPTOR"/>
    <property type="match status" value="1"/>
</dbReference>
<accession>W5JWB6</accession>
<feature type="compositionally biased region" description="Polar residues" evidence="10">
    <location>
        <begin position="1070"/>
        <end position="1079"/>
    </location>
</feature>
<dbReference type="EMBL" id="ADMH02000239">
    <property type="protein sequence ID" value="ETN67274.1"/>
    <property type="molecule type" value="Genomic_DNA"/>
</dbReference>
<evidence type="ECO:0000313" key="15">
    <source>
        <dbReference type="EMBL" id="ETN67274.1"/>
    </source>
</evidence>
<dbReference type="Gene3D" id="2.60.40.2170">
    <property type="entry name" value="Wnt, WIF domain"/>
    <property type="match status" value="1"/>
</dbReference>
<evidence type="ECO:0000256" key="3">
    <source>
        <dbReference type="ARBA" id="ARBA00022729"/>
    </source>
</evidence>
<name>W5JWB6_ANODA</name>
<evidence type="ECO:0000256" key="12">
    <source>
        <dbReference type="SAM" id="SignalP"/>
    </source>
</evidence>
<reference evidence="15" key="3">
    <citation type="journal article" date="2013" name="Nucleic Acids Res.">
        <title>The genome of Anopheles darlingi, the main neotropical malaria vector.</title>
        <authorList>
            <person name="Marinotti O."/>
            <person name="Cerqueira G.C."/>
            <person name="de Almeida L.G."/>
            <person name="Ferro M.I."/>
            <person name="Loreto E.L."/>
            <person name="Zaha A."/>
            <person name="Teixeira S.M."/>
            <person name="Wespiser A.R."/>
            <person name="Almeida E Silva A."/>
            <person name="Schlindwein A.D."/>
            <person name="Pacheco A.C."/>
            <person name="Silva A.L."/>
            <person name="Graveley B.R."/>
            <person name="Walenz B.P."/>
            <person name="Lima Bde A."/>
            <person name="Ribeiro C.A."/>
            <person name="Nunes-Silva C.G."/>
            <person name="de Carvalho C.R."/>
            <person name="Soares C.M."/>
            <person name="de Menezes C.B."/>
            <person name="Matiolli C."/>
            <person name="Caffrey D."/>
            <person name="Araujo D.A."/>
            <person name="de Oliveira D.M."/>
            <person name="Golenbock D."/>
            <person name="Grisard E.C."/>
            <person name="Fantinatti-Garboggini F."/>
            <person name="de Carvalho F.M."/>
            <person name="Barcellos F.G."/>
            <person name="Prosdocimi F."/>
            <person name="May G."/>
            <person name="Azevedo Junior G.M."/>
            <person name="Guimaraes G.M."/>
            <person name="Goldman G.H."/>
            <person name="Padilha I.Q."/>
            <person name="Batista Jda S."/>
            <person name="Ferro J.A."/>
            <person name="Ribeiro J.M."/>
            <person name="Fietto J.L."/>
            <person name="Dabbas K.M."/>
            <person name="Cerdeira L."/>
            <person name="Agnez-Lima L.F."/>
            <person name="Brocchi M."/>
            <person name="de Carvalho M.O."/>
            <person name="Teixeira Mde M."/>
            <person name="Diniz Maia Mde M."/>
            <person name="Goldman M.H."/>
            <person name="Cruz Schneider M.P."/>
            <person name="Felipe M.S."/>
            <person name="Hungria M."/>
            <person name="Nicolas M.F."/>
            <person name="Pereira M."/>
            <person name="Montes M.A."/>
            <person name="Cantao M.E."/>
            <person name="Vincentz M."/>
            <person name="Rafael M.S."/>
            <person name="Silverman N."/>
            <person name="Stoco P.H."/>
            <person name="Souza R.C."/>
            <person name="Vicentini R."/>
            <person name="Gazzinelli R.T."/>
            <person name="Neves Rde O."/>
            <person name="Silva R."/>
            <person name="Astolfi-Filho S."/>
            <person name="Maciel T.E."/>
            <person name="Urmenyi T.P."/>
            <person name="Tadei W.P."/>
            <person name="Camargo E.P."/>
            <person name="de Vasconcelos A.T."/>
        </authorList>
    </citation>
    <scope>NUCLEOTIDE SEQUENCE</scope>
</reference>
<evidence type="ECO:0000256" key="8">
    <source>
        <dbReference type="ARBA" id="ARBA00023170"/>
    </source>
</evidence>
<dbReference type="GO" id="GO:0051897">
    <property type="term" value="P:positive regulation of phosphatidylinositol 3-kinase/protein kinase B signal transduction"/>
    <property type="evidence" value="ECO:0007669"/>
    <property type="project" value="TreeGrafter"/>
</dbReference>
<dbReference type="STRING" id="43151.W5JWB6"/>
<evidence type="ECO:0000256" key="4">
    <source>
        <dbReference type="ARBA" id="ARBA00022741"/>
    </source>
</evidence>
<dbReference type="PROSITE" id="PS50011">
    <property type="entry name" value="PROTEIN_KINASE_DOM"/>
    <property type="match status" value="1"/>
</dbReference>
<dbReference type="InterPro" id="IPR050122">
    <property type="entry name" value="RTK"/>
</dbReference>
<feature type="transmembrane region" description="Helical" evidence="11">
    <location>
        <begin position="179"/>
        <end position="203"/>
    </location>
</feature>
<dbReference type="FunFam" id="3.30.200.20:FF:000502">
    <property type="entry name" value="Tyrosine-protein kinase Drl"/>
    <property type="match status" value="1"/>
</dbReference>
<dbReference type="InterPro" id="IPR022048">
    <property type="entry name" value="Envelope_fusion-like"/>
</dbReference>
<evidence type="ECO:0000256" key="10">
    <source>
        <dbReference type="SAM" id="MobiDB-lite"/>
    </source>
</evidence>
<dbReference type="GO" id="GO:0007169">
    <property type="term" value="P:cell surface receptor protein tyrosine kinase signaling pathway"/>
    <property type="evidence" value="ECO:0007669"/>
    <property type="project" value="TreeGrafter"/>
</dbReference>
<keyword evidence="6 11" id="KW-1133">Transmembrane helix</keyword>
<dbReference type="Pfam" id="PF12259">
    <property type="entry name" value="Baculo_F"/>
    <property type="match status" value="1"/>
</dbReference>
<feature type="transmembrane region" description="Helical" evidence="11">
    <location>
        <begin position="483"/>
        <end position="503"/>
    </location>
</feature>
<gene>
    <name evidence="15" type="ORF">AND_000919</name>
</gene>
<dbReference type="Gene3D" id="3.30.200.20">
    <property type="entry name" value="Phosphorylase Kinase, domain 1"/>
    <property type="match status" value="1"/>
</dbReference>